<dbReference type="SUPFAM" id="SSF55961">
    <property type="entry name" value="Bet v1-like"/>
    <property type="match status" value="1"/>
</dbReference>
<dbReference type="CDD" id="cd07817">
    <property type="entry name" value="SRPBCC_8"/>
    <property type="match status" value="1"/>
</dbReference>
<dbReference type="Pfam" id="PF03364">
    <property type="entry name" value="Polyketide_cyc"/>
    <property type="match status" value="1"/>
</dbReference>
<evidence type="ECO:0000259" key="1">
    <source>
        <dbReference type="Pfam" id="PF03364"/>
    </source>
</evidence>
<dbReference type="Gene3D" id="3.30.530.20">
    <property type="match status" value="1"/>
</dbReference>
<feature type="domain" description="Coenzyme Q-binding protein COQ10 START" evidence="1">
    <location>
        <begin position="98"/>
        <end position="211"/>
    </location>
</feature>
<dbReference type="RefSeq" id="WP_264777921.1">
    <property type="nucleotide sequence ID" value="NZ_AP026561.1"/>
</dbReference>
<dbReference type="PANTHER" id="PTHR33824">
    <property type="entry name" value="POLYKETIDE CYCLASE/DEHYDRASE AND LIPID TRANSPORT SUPERFAMILY PROTEIN"/>
    <property type="match status" value="1"/>
</dbReference>
<dbReference type="InterPro" id="IPR023393">
    <property type="entry name" value="START-like_dom_sf"/>
</dbReference>
<reference evidence="2" key="1">
    <citation type="submission" date="2022-07" db="EMBL/GenBank/DDBJ databases">
        <title>Complete Genome Sequence of the Radioresistant Bacterium Deinococcus aetherius ST0316, Isolated from the Air Dust collected in Lower Stratosphere above Japan.</title>
        <authorList>
            <person name="Satoh K."/>
            <person name="Hagiwara K."/>
            <person name="Katsumata K."/>
            <person name="Kubo A."/>
            <person name="Yokobori S."/>
            <person name="Yamagishi A."/>
            <person name="Oono Y."/>
            <person name="Narumi I."/>
        </authorList>
    </citation>
    <scope>NUCLEOTIDE SEQUENCE</scope>
    <source>
        <strain evidence="2">ST0316</strain>
        <plasmid evidence="2">pDAETH-1</plasmid>
    </source>
</reference>
<gene>
    <name evidence="2" type="ORF">DAETH_34090</name>
</gene>
<keyword evidence="2" id="KW-0614">Plasmid</keyword>
<sequence length="245" mass="26134">MDAGGPLGGGGPDTPGVGDVLAAVQAEIIKPDPRQRQQLALALLGGALLTVSLRRLRWSGVLMAAGGGWLLYRTLGGRQESQGGGALEGKRVVTVGGEADELYRIWRDPENTTRIMGHIAEVTPTDTNHAHWRMPLPGGRTFEWDAVIIESRPGELLRWQSMPGAELPNEGELTMRPAPGNRGTEVTLRMRFQPPPGLVPGGPAGAVLRQLPSLAVGDALRRFKSLAETGEIPTLDRNPSARVSV</sequence>
<accession>A0ABN6RKR7</accession>
<dbReference type="InterPro" id="IPR005031">
    <property type="entry name" value="COQ10_START"/>
</dbReference>
<geneLocation type="plasmid" evidence="2 3">
    <name>pDAETH-1</name>
</geneLocation>
<evidence type="ECO:0000313" key="3">
    <source>
        <dbReference type="Proteomes" id="UP001064971"/>
    </source>
</evidence>
<dbReference type="PANTHER" id="PTHR33824:SF7">
    <property type="entry name" value="POLYKETIDE CYCLASE_DEHYDRASE AND LIPID TRANSPORT SUPERFAMILY PROTEIN"/>
    <property type="match status" value="1"/>
</dbReference>
<proteinExistence type="predicted"/>
<protein>
    <recommendedName>
        <fullName evidence="1">Coenzyme Q-binding protein COQ10 START domain-containing protein</fullName>
    </recommendedName>
</protein>
<dbReference type="InterPro" id="IPR047137">
    <property type="entry name" value="ORF3"/>
</dbReference>
<dbReference type="EMBL" id="AP026561">
    <property type="protein sequence ID" value="BDP43440.1"/>
    <property type="molecule type" value="Genomic_DNA"/>
</dbReference>
<organism evidence="2 3">
    <name type="scientific">Deinococcus aetherius</name>
    <dbReference type="NCBI Taxonomy" id="200252"/>
    <lineage>
        <taxon>Bacteria</taxon>
        <taxon>Thermotogati</taxon>
        <taxon>Deinococcota</taxon>
        <taxon>Deinococci</taxon>
        <taxon>Deinococcales</taxon>
        <taxon>Deinococcaceae</taxon>
        <taxon>Deinococcus</taxon>
    </lineage>
</organism>
<dbReference type="Proteomes" id="UP001064971">
    <property type="component" value="Plasmid pDAETH-1"/>
</dbReference>
<name>A0ABN6RKR7_9DEIO</name>
<evidence type="ECO:0000313" key="2">
    <source>
        <dbReference type="EMBL" id="BDP43440.1"/>
    </source>
</evidence>
<keyword evidence="3" id="KW-1185">Reference proteome</keyword>